<sequence>MNDIPRKAVPATLAAFLIMGSMAVLKHESLHASIADLGLAVAHLRDLELRAWWPVVFWGHCQPLKPIWAWFYGLMPDGAGAAALLVTQAALLCMPAAELARRHGWTALAAFILYFPLWFNGLFDFHPDHLAVPLLFGFLFAAEDRRFATACAMAMLLALVKEPFALQTAACGAYLLVKEGRGALPAALLLIVFGCGYFLAATGWLIPALGPASGGPLGSGAFGWMGSTPSEALLFMVTHPFATLGAMVDTPGKLLYLGTLFGALLFIPLLAPAELLPALPPLALALLSQEPNHYGIGHHYTAGVIAPLVMGFMHGLPRARKLLGTTRAGRHTAAIVLAALLLGHVALSPSPISRLFWTDKIWSYGWRAYVPTERDVMIRTALRRHLDGAQVLSMQNTLMWDGALGERTLLVFPAGVAQPLRWPDFDALSRRDPIAALAGRDTHPPDLFLSADCVVLDLKRPWHVGDRGCAWLRGRCTDDRAAMEFMDMVDVARRDFATVFENDGFLILRRDPAQAHPARPAGRTGGATS</sequence>
<gene>
    <name evidence="2" type="ORF">GGQ74_002346</name>
</gene>
<reference evidence="2 3" key="1">
    <citation type="submission" date="2020-03" db="EMBL/GenBank/DDBJ databases">
        <title>Genomic Encyclopedia of Type Strains, Phase IV (KMG-IV): sequencing the most valuable type-strain genomes for metagenomic binning, comparative biology and taxonomic classification.</title>
        <authorList>
            <person name="Goeker M."/>
        </authorList>
    </citation>
    <scope>NUCLEOTIDE SEQUENCE [LARGE SCALE GENOMIC DNA]</scope>
    <source>
        <strain evidence="2 3">DSM 24233</strain>
    </source>
</reference>
<organism evidence="2 3">
    <name type="scientific">Desulfobaculum xiamenense</name>
    <dbReference type="NCBI Taxonomy" id="995050"/>
    <lineage>
        <taxon>Bacteria</taxon>
        <taxon>Pseudomonadati</taxon>
        <taxon>Thermodesulfobacteriota</taxon>
        <taxon>Desulfovibrionia</taxon>
        <taxon>Desulfovibrionales</taxon>
        <taxon>Desulfovibrionaceae</taxon>
        <taxon>Desulfobaculum</taxon>
    </lineage>
</organism>
<evidence type="ECO:0000313" key="2">
    <source>
        <dbReference type="EMBL" id="NJB68673.1"/>
    </source>
</evidence>
<keyword evidence="1" id="KW-1133">Transmembrane helix</keyword>
<feature type="transmembrane region" description="Helical" evidence="1">
    <location>
        <begin position="188"/>
        <end position="209"/>
    </location>
</feature>
<proteinExistence type="predicted"/>
<comment type="caution">
    <text evidence="2">The sequence shown here is derived from an EMBL/GenBank/DDBJ whole genome shotgun (WGS) entry which is preliminary data.</text>
</comment>
<feature type="transmembrane region" description="Helical" evidence="1">
    <location>
        <begin position="147"/>
        <end position="176"/>
    </location>
</feature>
<dbReference type="InterPro" id="IPR018650">
    <property type="entry name" value="STSV1_Orf64"/>
</dbReference>
<keyword evidence="1" id="KW-0812">Transmembrane</keyword>
<feature type="transmembrane region" description="Helical" evidence="1">
    <location>
        <begin position="105"/>
        <end position="127"/>
    </location>
</feature>
<dbReference type="RefSeq" id="WP_167941719.1">
    <property type="nucleotide sequence ID" value="NZ_JAATJA010000002.1"/>
</dbReference>
<feature type="transmembrane region" description="Helical" evidence="1">
    <location>
        <begin position="67"/>
        <end position="93"/>
    </location>
</feature>
<dbReference type="AlphaFoldDB" id="A0A846QQN9"/>
<feature type="transmembrane region" description="Helical" evidence="1">
    <location>
        <begin position="221"/>
        <end position="242"/>
    </location>
</feature>
<protein>
    <submittedName>
        <fullName evidence="2">Putative membrane protein</fullName>
    </submittedName>
</protein>
<feature type="transmembrane region" description="Helical" evidence="1">
    <location>
        <begin position="296"/>
        <end position="316"/>
    </location>
</feature>
<dbReference type="Pfam" id="PF09852">
    <property type="entry name" value="DUF2079"/>
    <property type="match status" value="1"/>
</dbReference>
<feature type="transmembrane region" description="Helical" evidence="1">
    <location>
        <begin position="328"/>
        <end position="347"/>
    </location>
</feature>
<name>A0A846QQN9_9BACT</name>
<evidence type="ECO:0000313" key="3">
    <source>
        <dbReference type="Proteomes" id="UP000580856"/>
    </source>
</evidence>
<keyword evidence="3" id="KW-1185">Reference proteome</keyword>
<dbReference type="EMBL" id="JAATJA010000002">
    <property type="protein sequence ID" value="NJB68673.1"/>
    <property type="molecule type" value="Genomic_DNA"/>
</dbReference>
<evidence type="ECO:0000256" key="1">
    <source>
        <dbReference type="SAM" id="Phobius"/>
    </source>
</evidence>
<feature type="transmembrane region" description="Helical" evidence="1">
    <location>
        <begin position="254"/>
        <end position="276"/>
    </location>
</feature>
<dbReference type="Proteomes" id="UP000580856">
    <property type="component" value="Unassembled WGS sequence"/>
</dbReference>
<accession>A0A846QQN9</accession>
<keyword evidence="1" id="KW-0472">Membrane</keyword>